<keyword evidence="1" id="KW-0472">Membrane</keyword>
<evidence type="ECO:0000313" key="3">
    <source>
        <dbReference type="Proteomes" id="UP000182284"/>
    </source>
</evidence>
<proteinExistence type="predicted"/>
<keyword evidence="1" id="KW-1133">Transmembrane helix</keyword>
<evidence type="ECO:0000313" key="2">
    <source>
        <dbReference type="EMBL" id="SDE91209.1"/>
    </source>
</evidence>
<dbReference type="AlphaFoldDB" id="A0A1G7GTB3"/>
<keyword evidence="1" id="KW-0812">Transmembrane</keyword>
<evidence type="ECO:0008006" key="4">
    <source>
        <dbReference type="Google" id="ProtNLM"/>
    </source>
</evidence>
<name>A0A1G7GTB3_9RHOB</name>
<reference evidence="2 3" key="1">
    <citation type="submission" date="2016-10" db="EMBL/GenBank/DDBJ databases">
        <authorList>
            <person name="de Groot N.N."/>
        </authorList>
    </citation>
    <scope>NUCLEOTIDE SEQUENCE [LARGE SCALE GENOMIC DNA]</scope>
    <source>
        <strain evidence="2 3">DSM 27375</strain>
    </source>
</reference>
<feature type="transmembrane region" description="Helical" evidence="1">
    <location>
        <begin position="33"/>
        <end position="52"/>
    </location>
</feature>
<dbReference type="Proteomes" id="UP000182284">
    <property type="component" value="Unassembled WGS sequence"/>
</dbReference>
<accession>A0A1G7GTB3</accession>
<organism evidence="2 3">
    <name type="scientific">Celeribacter baekdonensis</name>
    <dbReference type="NCBI Taxonomy" id="875171"/>
    <lineage>
        <taxon>Bacteria</taxon>
        <taxon>Pseudomonadati</taxon>
        <taxon>Pseudomonadota</taxon>
        <taxon>Alphaproteobacteria</taxon>
        <taxon>Rhodobacterales</taxon>
        <taxon>Roseobacteraceae</taxon>
        <taxon>Celeribacter</taxon>
    </lineage>
</organism>
<dbReference type="EMBL" id="FNBL01000001">
    <property type="protein sequence ID" value="SDE91209.1"/>
    <property type="molecule type" value="Genomic_DNA"/>
</dbReference>
<protein>
    <recommendedName>
        <fullName evidence="4">2TM domain-containing protein</fullName>
    </recommendedName>
</protein>
<feature type="transmembrane region" description="Helical" evidence="1">
    <location>
        <begin position="64"/>
        <end position="85"/>
    </location>
</feature>
<gene>
    <name evidence="2" type="ORF">SAMN04488117_101699</name>
</gene>
<sequence length="105" mass="12527">MTVKGLWSLNMREVDVRIVEEIRIRNQASKGGVVKATLICAGIEIFLLYLAFYEPQWWREDRRYLPYLAHVLAGLMPFVYVWGVWTVPTTPEAFEKRLEKRRRRK</sequence>
<evidence type="ECO:0000256" key="1">
    <source>
        <dbReference type="SAM" id="Phobius"/>
    </source>
</evidence>